<keyword evidence="1" id="KW-1185">Reference proteome</keyword>
<reference evidence="2" key="1">
    <citation type="submission" date="2022-11" db="UniProtKB">
        <authorList>
            <consortium name="WormBaseParasite"/>
        </authorList>
    </citation>
    <scope>IDENTIFICATION</scope>
</reference>
<dbReference type="WBParaSite" id="PEQ_0000342101-mRNA-1">
    <property type="protein sequence ID" value="PEQ_0000342101-mRNA-1"/>
    <property type="gene ID" value="PEQ_0000342101"/>
</dbReference>
<sequence>MHLSVDSWNSYSIRANGYRNEKIRCCGRT</sequence>
<evidence type="ECO:0000313" key="1">
    <source>
        <dbReference type="Proteomes" id="UP000887564"/>
    </source>
</evidence>
<evidence type="ECO:0000313" key="2">
    <source>
        <dbReference type="WBParaSite" id="PEQ_0000342101-mRNA-1"/>
    </source>
</evidence>
<name>A0A914RAW9_PAREQ</name>
<protein>
    <submittedName>
        <fullName evidence="2">Uncharacterized protein</fullName>
    </submittedName>
</protein>
<organism evidence="1 2">
    <name type="scientific">Parascaris equorum</name>
    <name type="common">Equine roundworm</name>
    <dbReference type="NCBI Taxonomy" id="6256"/>
    <lineage>
        <taxon>Eukaryota</taxon>
        <taxon>Metazoa</taxon>
        <taxon>Ecdysozoa</taxon>
        <taxon>Nematoda</taxon>
        <taxon>Chromadorea</taxon>
        <taxon>Rhabditida</taxon>
        <taxon>Spirurina</taxon>
        <taxon>Ascaridomorpha</taxon>
        <taxon>Ascaridoidea</taxon>
        <taxon>Ascarididae</taxon>
        <taxon>Parascaris</taxon>
    </lineage>
</organism>
<accession>A0A914RAW9</accession>
<dbReference type="AlphaFoldDB" id="A0A914RAW9"/>
<dbReference type="Proteomes" id="UP000887564">
    <property type="component" value="Unplaced"/>
</dbReference>
<proteinExistence type="predicted"/>